<evidence type="ECO:0000313" key="9">
    <source>
        <dbReference type="EMBL" id="SHG84727.1"/>
    </source>
</evidence>
<dbReference type="Proteomes" id="UP000199758">
    <property type="component" value="Unassembled WGS sequence"/>
</dbReference>
<dbReference type="PANTHER" id="PTHR22926:SF3">
    <property type="entry name" value="UNDECAPRENYL-PHOSPHATE ALPHA-N-ACETYLGLUCOSAMINYL 1-PHOSPHATE TRANSFERASE"/>
    <property type="match status" value="1"/>
</dbReference>
<evidence type="ECO:0000256" key="6">
    <source>
        <dbReference type="ARBA" id="ARBA00023136"/>
    </source>
</evidence>
<dbReference type="GO" id="GO:0005886">
    <property type="term" value="C:plasma membrane"/>
    <property type="evidence" value="ECO:0007669"/>
    <property type="project" value="UniProtKB-SubCell"/>
</dbReference>
<gene>
    <name evidence="9" type="ORF">SAMN04488068_1637</name>
</gene>
<dbReference type="GO" id="GO:0009103">
    <property type="term" value="P:lipopolysaccharide biosynthetic process"/>
    <property type="evidence" value="ECO:0007669"/>
    <property type="project" value="TreeGrafter"/>
</dbReference>
<name>A0A1M5N5J9_9GAMM</name>
<feature type="transmembrane region" description="Helical" evidence="8">
    <location>
        <begin position="313"/>
        <end position="330"/>
    </location>
</feature>
<keyword evidence="7" id="KW-0460">Magnesium</keyword>
<feature type="transmembrane region" description="Helical" evidence="8">
    <location>
        <begin position="135"/>
        <end position="155"/>
    </location>
</feature>
<dbReference type="Pfam" id="PF00953">
    <property type="entry name" value="Glycos_transf_4"/>
    <property type="match status" value="1"/>
</dbReference>
<feature type="binding site" evidence="7">
    <location>
        <position position="160"/>
    </location>
    <ligand>
        <name>Mg(2+)</name>
        <dbReference type="ChEBI" id="CHEBI:18420"/>
    </ligand>
</feature>
<feature type="transmembrane region" description="Helical" evidence="8">
    <location>
        <begin position="221"/>
        <end position="238"/>
    </location>
</feature>
<dbReference type="CDD" id="cd06912">
    <property type="entry name" value="GT_MraY_like"/>
    <property type="match status" value="1"/>
</dbReference>
<feature type="transmembrane region" description="Helical" evidence="8">
    <location>
        <begin position="336"/>
        <end position="355"/>
    </location>
</feature>
<feature type="transmembrane region" description="Helical" evidence="8">
    <location>
        <begin position="167"/>
        <end position="184"/>
    </location>
</feature>
<keyword evidence="10" id="KW-1185">Reference proteome</keyword>
<dbReference type="PANTHER" id="PTHR22926">
    <property type="entry name" value="PHOSPHO-N-ACETYLMURAMOYL-PENTAPEPTIDE-TRANSFERASE"/>
    <property type="match status" value="1"/>
</dbReference>
<dbReference type="GO" id="GO:0046872">
    <property type="term" value="F:metal ion binding"/>
    <property type="evidence" value="ECO:0007669"/>
    <property type="project" value="UniProtKB-KW"/>
</dbReference>
<reference evidence="9 10" key="1">
    <citation type="submission" date="2016-11" db="EMBL/GenBank/DDBJ databases">
        <authorList>
            <person name="Jaros S."/>
            <person name="Januszkiewicz K."/>
            <person name="Wedrychowicz H."/>
        </authorList>
    </citation>
    <scope>NUCLEOTIDE SEQUENCE [LARGE SCALE GENOMIC DNA]</scope>
    <source>
        <strain evidence="9 10">CGMCC 1.7049</strain>
    </source>
</reference>
<keyword evidence="6 8" id="KW-0472">Membrane</keyword>
<feature type="binding site" evidence="7">
    <location>
        <position position="220"/>
    </location>
    <ligand>
        <name>Mg(2+)</name>
        <dbReference type="ChEBI" id="CHEBI:18420"/>
    </ligand>
</feature>
<dbReference type="GO" id="GO:0044038">
    <property type="term" value="P:cell wall macromolecule biosynthetic process"/>
    <property type="evidence" value="ECO:0007669"/>
    <property type="project" value="TreeGrafter"/>
</dbReference>
<feature type="transmembrane region" description="Helical" evidence="8">
    <location>
        <begin position="51"/>
        <end position="71"/>
    </location>
</feature>
<keyword evidence="5 8" id="KW-1133">Transmembrane helix</keyword>
<proteinExistence type="predicted"/>
<keyword evidence="3 9" id="KW-0808">Transferase</keyword>
<sequence length="379" mass="41083">MGVELLIGATAATVLGIIVGYVTILGARAFGIGVDCNQAQYKSHDHCVPRLGGIAVSAGFFSGGAVLSWLGNYQTDVFFVLSLSLMPALLIGLLEDFTQSVSTMIRLLVTMISAALAYWLLDVSLLSLGIDALDYLLLLHPAVGFGFMLVAVAGVSHAFNIIDGCNGLSSFIAMIVLSSLAAVAFQVDDTFVMCAATVGAASMFGFFVWNFPFGRLFMGDGGAYFTGMLIAVLSIMLVSRNPDVSPWFPMLLVMYPVWETVYSAYRRVVIQKISPGTADRLHLHNLVYFRVVPRVDVTTDLVRRQVLRSSTTSAHIWLLAIACAIPALLFWDESQSLMLCCGLFALSYVVLYRSLVRFRSVSLPLLRSKKASIEAPSEA</sequence>
<evidence type="ECO:0000313" key="10">
    <source>
        <dbReference type="Proteomes" id="UP000199758"/>
    </source>
</evidence>
<dbReference type="GO" id="GO:0016780">
    <property type="term" value="F:phosphotransferase activity, for other substituted phosphate groups"/>
    <property type="evidence" value="ECO:0007669"/>
    <property type="project" value="InterPro"/>
</dbReference>
<dbReference type="AlphaFoldDB" id="A0A1M5N5J9"/>
<feature type="transmembrane region" description="Helical" evidence="8">
    <location>
        <begin position="77"/>
        <end position="95"/>
    </location>
</feature>
<feature type="transmembrane region" description="Helical" evidence="8">
    <location>
        <begin position="244"/>
        <end position="265"/>
    </location>
</feature>
<evidence type="ECO:0000256" key="2">
    <source>
        <dbReference type="ARBA" id="ARBA00022475"/>
    </source>
</evidence>
<dbReference type="GO" id="GO:0071555">
    <property type="term" value="P:cell wall organization"/>
    <property type="evidence" value="ECO:0007669"/>
    <property type="project" value="TreeGrafter"/>
</dbReference>
<dbReference type="STRING" id="490188.SAMN04488068_1637"/>
<evidence type="ECO:0000256" key="3">
    <source>
        <dbReference type="ARBA" id="ARBA00022679"/>
    </source>
</evidence>
<evidence type="ECO:0000256" key="7">
    <source>
        <dbReference type="PIRSR" id="PIRSR600715-1"/>
    </source>
</evidence>
<feature type="transmembrane region" description="Helical" evidence="8">
    <location>
        <begin position="190"/>
        <end position="209"/>
    </location>
</feature>
<keyword evidence="4 8" id="KW-0812">Transmembrane</keyword>
<evidence type="ECO:0000256" key="8">
    <source>
        <dbReference type="SAM" id="Phobius"/>
    </source>
</evidence>
<keyword evidence="7" id="KW-0479">Metal-binding</keyword>
<comment type="cofactor">
    <cofactor evidence="7">
        <name>Mg(2+)</name>
        <dbReference type="ChEBI" id="CHEBI:18420"/>
    </cofactor>
</comment>
<comment type="subcellular location">
    <subcellularLocation>
        <location evidence="1">Cell membrane</location>
        <topology evidence="1">Multi-pass membrane protein</topology>
    </subcellularLocation>
</comment>
<feature type="transmembrane region" description="Helical" evidence="8">
    <location>
        <begin position="107"/>
        <end position="129"/>
    </location>
</feature>
<accession>A0A1M5N5J9</accession>
<evidence type="ECO:0000256" key="1">
    <source>
        <dbReference type="ARBA" id="ARBA00004651"/>
    </source>
</evidence>
<feature type="transmembrane region" description="Helical" evidence="8">
    <location>
        <begin position="6"/>
        <end position="30"/>
    </location>
</feature>
<dbReference type="EMBL" id="FQWZ01000003">
    <property type="protein sequence ID" value="SHG84727.1"/>
    <property type="molecule type" value="Genomic_DNA"/>
</dbReference>
<evidence type="ECO:0000256" key="4">
    <source>
        <dbReference type="ARBA" id="ARBA00022692"/>
    </source>
</evidence>
<protein>
    <submittedName>
        <fullName evidence="9">UDP-N-acetylmuramyl pentapeptide phosphotransferase/UDP-N-acetylglucosamine-1-phosphate transferase</fullName>
    </submittedName>
</protein>
<evidence type="ECO:0000256" key="5">
    <source>
        <dbReference type="ARBA" id="ARBA00022989"/>
    </source>
</evidence>
<keyword evidence="2" id="KW-1003">Cell membrane</keyword>
<dbReference type="InterPro" id="IPR000715">
    <property type="entry name" value="Glycosyl_transferase_4"/>
</dbReference>
<organism evidence="9 10">
    <name type="scientific">Hydrocarboniphaga daqingensis</name>
    <dbReference type="NCBI Taxonomy" id="490188"/>
    <lineage>
        <taxon>Bacteria</taxon>
        <taxon>Pseudomonadati</taxon>
        <taxon>Pseudomonadota</taxon>
        <taxon>Gammaproteobacteria</taxon>
        <taxon>Nevskiales</taxon>
        <taxon>Nevskiaceae</taxon>
        <taxon>Hydrocarboniphaga</taxon>
    </lineage>
</organism>